<dbReference type="PANTHER" id="PTHR42832:SF3">
    <property type="entry name" value="L-GLUTAMINE--4-(METHYLSULFANYL)-2-OXOBUTANOATE AMINOTRANSFERASE"/>
    <property type="match status" value="1"/>
</dbReference>
<comment type="caution">
    <text evidence="6">The sequence shown here is derived from an EMBL/GenBank/DDBJ whole genome shotgun (WGS) entry which is preliminary data.</text>
</comment>
<keyword evidence="3 4" id="KW-0808">Transferase</keyword>
<dbReference type="Gene3D" id="3.90.1150.10">
    <property type="entry name" value="Aspartate Aminotransferase, domain 1"/>
    <property type="match status" value="1"/>
</dbReference>
<organism evidence="6 7">
    <name type="scientific">Mariniflexile gromovii</name>
    <dbReference type="NCBI Taxonomy" id="362523"/>
    <lineage>
        <taxon>Bacteria</taxon>
        <taxon>Pseudomonadati</taxon>
        <taxon>Bacteroidota</taxon>
        <taxon>Flavobacteriia</taxon>
        <taxon>Flavobacteriales</taxon>
        <taxon>Flavobacteriaceae</taxon>
        <taxon>Mariniflexile</taxon>
    </lineage>
</organism>
<evidence type="ECO:0000256" key="2">
    <source>
        <dbReference type="ARBA" id="ARBA00022576"/>
    </source>
</evidence>
<dbReference type="InterPro" id="IPR015421">
    <property type="entry name" value="PyrdxlP-dep_Trfase_major"/>
</dbReference>
<gene>
    <name evidence="6" type="ORF">J8H85_04530</name>
</gene>
<dbReference type="InterPro" id="IPR015422">
    <property type="entry name" value="PyrdxlP-dep_Trfase_small"/>
</dbReference>
<dbReference type="InterPro" id="IPR050881">
    <property type="entry name" value="LL-DAP_aminotransferase"/>
</dbReference>
<proteinExistence type="inferred from homology"/>
<dbReference type="GO" id="GO:0008483">
    <property type="term" value="F:transaminase activity"/>
    <property type="evidence" value="ECO:0007669"/>
    <property type="project" value="UniProtKB-KW"/>
</dbReference>
<evidence type="ECO:0000256" key="4">
    <source>
        <dbReference type="RuleBase" id="RU000481"/>
    </source>
</evidence>
<protein>
    <recommendedName>
        <fullName evidence="4">Aminotransferase</fullName>
        <ecNumber evidence="4">2.6.1.-</ecNumber>
    </recommendedName>
</protein>
<accession>A0ABS4BSW3</accession>
<dbReference type="PANTHER" id="PTHR42832">
    <property type="entry name" value="AMINO ACID AMINOTRANSFERASE"/>
    <property type="match status" value="1"/>
</dbReference>
<dbReference type="Proteomes" id="UP000670776">
    <property type="component" value="Unassembled WGS sequence"/>
</dbReference>
<sequence length="381" mass="42458">MIQAANRLHTVEEYYFSKKLREVNLLIASGKPIINLGIGSPDMQPPQKVVDALNEGFSNPSAHKYQSYQGLPELREAIAGFYKTHFKVNLSPGTEILPLMGSKEGIMHISMAYLNEGDGVLIPNPGYPTYASVTNLVGAEPVFYELDEANNWLPDFKALEKLDLTKVKLMWVNYPHMPTGAQPSKSVFEELVAFGKKHSILIVNDNPYSFVLNDNPKSILEVEGAKEVCLELNSLSKTFNMAGWRVGMVVGDSKHINNVLKVKSNMDSGMFYGIQKGAVEALKCSNMWFSALNSVYKQRRDLVWQLADALNCTYDKNATGLFVWAKLPAFVKSEEFIDLILKNNHIFITPGTIFGSKGEGYIRFSLCASTEVLEEAIARVK</sequence>
<evidence type="ECO:0000256" key="1">
    <source>
        <dbReference type="ARBA" id="ARBA00001933"/>
    </source>
</evidence>
<feature type="domain" description="Aminotransferase class I/classII large" evidence="5">
    <location>
        <begin position="32"/>
        <end position="379"/>
    </location>
</feature>
<dbReference type="InterPro" id="IPR004839">
    <property type="entry name" value="Aminotransferase_I/II_large"/>
</dbReference>
<dbReference type="RefSeq" id="WP_209653091.1">
    <property type="nucleotide sequence ID" value="NZ_JAGJCB010000003.1"/>
</dbReference>
<dbReference type="InterPro" id="IPR004838">
    <property type="entry name" value="NHTrfase_class1_PyrdxlP-BS"/>
</dbReference>
<evidence type="ECO:0000259" key="5">
    <source>
        <dbReference type="Pfam" id="PF00155"/>
    </source>
</evidence>
<name>A0ABS4BSW3_9FLAO</name>
<comment type="cofactor">
    <cofactor evidence="1 4">
        <name>pyridoxal 5'-phosphate</name>
        <dbReference type="ChEBI" id="CHEBI:597326"/>
    </cofactor>
</comment>
<dbReference type="CDD" id="cd00609">
    <property type="entry name" value="AAT_like"/>
    <property type="match status" value="1"/>
</dbReference>
<dbReference type="InterPro" id="IPR015424">
    <property type="entry name" value="PyrdxlP-dep_Trfase"/>
</dbReference>
<keyword evidence="7" id="KW-1185">Reference proteome</keyword>
<dbReference type="EC" id="2.6.1.-" evidence="4"/>
<keyword evidence="2 4" id="KW-0032">Aminotransferase</keyword>
<dbReference type="PROSITE" id="PS00105">
    <property type="entry name" value="AA_TRANSFER_CLASS_1"/>
    <property type="match status" value="1"/>
</dbReference>
<dbReference type="EMBL" id="JAGJCB010000003">
    <property type="protein sequence ID" value="MBP0903086.1"/>
    <property type="molecule type" value="Genomic_DNA"/>
</dbReference>
<reference evidence="6 7" key="1">
    <citation type="submission" date="2021-04" db="EMBL/GenBank/DDBJ databases">
        <title>Mariniflexile gromovii gen. nov., sp. nov., a gliding bacterium isolated from the sea urchin Strongylocentrotus intermedius.</title>
        <authorList>
            <person name="Ko S."/>
            <person name="Le V."/>
            <person name="Ahn C.-Y."/>
            <person name="Oh H.-M."/>
        </authorList>
    </citation>
    <scope>NUCLEOTIDE SEQUENCE [LARGE SCALE GENOMIC DNA]</scope>
    <source>
        <strain evidence="6 7">KCTC 12570</strain>
    </source>
</reference>
<evidence type="ECO:0000313" key="7">
    <source>
        <dbReference type="Proteomes" id="UP000670776"/>
    </source>
</evidence>
<dbReference type="SUPFAM" id="SSF53383">
    <property type="entry name" value="PLP-dependent transferases"/>
    <property type="match status" value="1"/>
</dbReference>
<evidence type="ECO:0000313" key="6">
    <source>
        <dbReference type="EMBL" id="MBP0903086.1"/>
    </source>
</evidence>
<dbReference type="Pfam" id="PF00155">
    <property type="entry name" value="Aminotran_1_2"/>
    <property type="match status" value="1"/>
</dbReference>
<comment type="similarity">
    <text evidence="4">Belongs to the class-I pyridoxal-phosphate-dependent aminotransferase family.</text>
</comment>
<dbReference type="Gene3D" id="3.40.640.10">
    <property type="entry name" value="Type I PLP-dependent aspartate aminotransferase-like (Major domain)"/>
    <property type="match status" value="1"/>
</dbReference>
<evidence type="ECO:0000256" key="3">
    <source>
        <dbReference type="ARBA" id="ARBA00022679"/>
    </source>
</evidence>